<dbReference type="Gramene" id="PGSC0003DMT400025676">
    <property type="protein sequence ID" value="PGSC0003DMT400025676"/>
    <property type="gene ID" value="PGSC0003DMG400009914"/>
</dbReference>
<dbReference type="InterPro" id="IPR001828">
    <property type="entry name" value="ANF_lig-bd_rcpt"/>
</dbReference>
<sequence length="97" mass="10082">MNVVWIIVSCIVCFGVCSDGLSGNGTSRPAVVNVGAIFTFDSTIGRAAKIAIQEAVKDVNSNSSVLQGTKLVVQLQNSNCSGFLGMVGGTLFTVHFL</sequence>
<dbReference type="SUPFAM" id="SSF53822">
    <property type="entry name" value="Periplasmic binding protein-like I"/>
    <property type="match status" value="1"/>
</dbReference>
<name>M1ALU3_SOLTU</name>
<evidence type="ECO:0000256" key="4">
    <source>
        <dbReference type="ARBA" id="ARBA00023136"/>
    </source>
</evidence>
<keyword evidence="5" id="KW-0732">Signal</keyword>
<dbReference type="ExpressionAtlas" id="M1ALU3">
    <property type="expression patterns" value="baseline"/>
</dbReference>
<evidence type="ECO:0000256" key="5">
    <source>
        <dbReference type="SAM" id="SignalP"/>
    </source>
</evidence>
<dbReference type="Pfam" id="PF01094">
    <property type="entry name" value="ANF_receptor"/>
    <property type="match status" value="1"/>
</dbReference>
<evidence type="ECO:0000256" key="3">
    <source>
        <dbReference type="ARBA" id="ARBA00022989"/>
    </source>
</evidence>
<dbReference type="GO" id="GO:0016020">
    <property type="term" value="C:membrane"/>
    <property type="evidence" value="ECO:0007669"/>
    <property type="project" value="UniProtKB-SubCell"/>
</dbReference>
<dbReference type="AlphaFoldDB" id="M1ALU3"/>
<evidence type="ECO:0000256" key="1">
    <source>
        <dbReference type="ARBA" id="ARBA00004370"/>
    </source>
</evidence>
<evidence type="ECO:0000256" key="2">
    <source>
        <dbReference type="ARBA" id="ARBA00022692"/>
    </source>
</evidence>
<keyword evidence="3" id="KW-1133">Transmembrane helix</keyword>
<evidence type="ECO:0000313" key="7">
    <source>
        <dbReference type="EnsemblPlants" id="PGSC0003DMT400025676"/>
    </source>
</evidence>
<dbReference type="Proteomes" id="UP000011115">
    <property type="component" value="Unassembled WGS sequence"/>
</dbReference>
<accession>M1ALU3</accession>
<dbReference type="HOGENOM" id="CLU_2350788_0_0_1"/>
<dbReference type="EnsemblPlants" id="PGSC0003DMT400025676">
    <property type="protein sequence ID" value="PGSC0003DMT400025676"/>
    <property type="gene ID" value="PGSC0003DMG400009914"/>
</dbReference>
<organism evidence="7 8">
    <name type="scientific">Solanum tuberosum</name>
    <name type="common">Potato</name>
    <dbReference type="NCBI Taxonomy" id="4113"/>
    <lineage>
        <taxon>Eukaryota</taxon>
        <taxon>Viridiplantae</taxon>
        <taxon>Streptophyta</taxon>
        <taxon>Embryophyta</taxon>
        <taxon>Tracheophyta</taxon>
        <taxon>Spermatophyta</taxon>
        <taxon>Magnoliopsida</taxon>
        <taxon>eudicotyledons</taxon>
        <taxon>Gunneridae</taxon>
        <taxon>Pentapetalae</taxon>
        <taxon>asterids</taxon>
        <taxon>lamiids</taxon>
        <taxon>Solanales</taxon>
        <taxon>Solanaceae</taxon>
        <taxon>Solanoideae</taxon>
        <taxon>Solaneae</taxon>
        <taxon>Solanum</taxon>
    </lineage>
</organism>
<feature type="chain" id="PRO_5004011455" evidence="5">
    <location>
        <begin position="19"/>
        <end position="97"/>
    </location>
</feature>
<reference evidence="7" key="2">
    <citation type="submission" date="2015-06" db="UniProtKB">
        <authorList>
            <consortium name="EnsemblPlants"/>
        </authorList>
    </citation>
    <scope>IDENTIFICATION</scope>
    <source>
        <strain evidence="7">DM1-3 516 R44</strain>
    </source>
</reference>
<protein>
    <submittedName>
        <fullName evidence="7">Glutamate receptor 3 plant</fullName>
    </submittedName>
</protein>
<proteinExistence type="predicted"/>
<feature type="signal peptide" evidence="5">
    <location>
        <begin position="1"/>
        <end position="18"/>
    </location>
</feature>
<comment type="subcellular location">
    <subcellularLocation>
        <location evidence="1">Membrane</location>
    </subcellularLocation>
</comment>
<keyword evidence="8" id="KW-1185">Reference proteome</keyword>
<dbReference type="InterPro" id="IPR028082">
    <property type="entry name" value="Peripla_BP_I"/>
</dbReference>
<reference evidence="8" key="1">
    <citation type="journal article" date="2011" name="Nature">
        <title>Genome sequence and analysis of the tuber crop potato.</title>
        <authorList>
            <consortium name="The Potato Genome Sequencing Consortium"/>
        </authorList>
    </citation>
    <scope>NUCLEOTIDE SEQUENCE [LARGE SCALE GENOMIC DNA]</scope>
    <source>
        <strain evidence="8">cv. DM1-3 516 R44</strain>
    </source>
</reference>
<keyword evidence="2" id="KW-0812">Transmembrane</keyword>
<keyword evidence="4" id="KW-0472">Membrane</keyword>
<evidence type="ECO:0000313" key="8">
    <source>
        <dbReference type="Proteomes" id="UP000011115"/>
    </source>
</evidence>
<dbReference type="Gene3D" id="3.40.50.2300">
    <property type="match status" value="1"/>
</dbReference>
<evidence type="ECO:0000259" key="6">
    <source>
        <dbReference type="Pfam" id="PF01094"/>
    </source>
</evidence>
<feature type="domain" description="Receptor ligand binding region" evidence="6">
    <location>
        <begin position="49"/>
        <end position="92"/>
    </location>
</feature>